<comment type="caution">
    <text evidence="4">The sequence shown here is derived from an EMBL/GenBank/DDBJ whole genome shotgun (WGS) entry which is preliminary data.</text>
</comment>
<dbReference type="InterPro" id="IPR006621">
    <property type="entry name" value="Nose-resist-to-fluoxetine_N"/>
</dbReference>
<sequence length="695" mass="79450">MDSWMFRLFLVSLINFVACKNDTSSSSNIEYNKLINTINFIKPQNLLNSMINSEINNKITINNTKCNIHLKKLSNDTRKFESWALKMLDSSSKIPSGILKGNLKDLGMWDECHSIKIQKDDESIQGRHCMYTVNVREQNTGASIFVSLSICLPDTCEAGMIKESLSSLTDMVPRELQITPTVTSVKCSQIDSEPWSVGAIIVIICFVVFLIILIIITICDVYQQSTSTKHADNLSSQIISNFSMYNNAKKILSMKVPSGNLPAIQGIRFFSMSWVVLGHEYFLLMMSATINQAEFINYTHSWAGIYVLIAPFSVDTFFAISGFLTSYLFMKEIWKGRKFNPIMYYIHRYWRLTPPVGVLLLFMIFICRRMGSGALWENNIVIQENACANKWWALLLYVQNYQGSSTMNCLGHTWYLAVDMQLFWLSPFILYPLAKRPKIGLTILAGLFVASIIIPAIVSVKNEYSGGAFTVANISGILDMMENYYIVSYTRAGPWLIGIYVGYEIAKKNNKKPSLIFVWFGWIMTVLAFSFCIFSYRIFQVDYKFINWWEAFYAGFARHTWACGICWIIYASIHGFGGVISTVLSLPIFLPLSRISYSIYLIHYVYEYMRISAIRSPVYFDDIRTIQTFLGDYVAIILISFLFCLVFESPFVALEKIILGTNKTKKPQKKSNDDEEVGEINYAYNGNNNTKKVDY</sequence>
<keyword evidence="1" id="KW-0812">Transmembrane</keyword>
<dbReference type="InterPro" id="IPR002656">
    <property type="entry name" value="Acyl_transf_3_dom"/>
</dbReference>
<feature type="transmembrane region" description="Helical" evidence="1">
    <location>
        <begin position="484"/>
        <end position="503"/>
    </location>
</feature>
<keyword evidence="5" id="KW-1185">Reference proteome</keyword>
<keyword evidence="1" id="KW-0472">Membrane</keyword>
<dbReference type="Pfam" id="PF20146">
    <property type="entry name" value="NRF"/>
    <property type="match status" value="1"/>
</dbReference>
<dbReference type="AlphaFoldDB" id="A0A835CRW0"/>
<name>A0A835CRW0_APHGI</name>
<feature type="transmembrane region" description="Helical" evidence="1">
    <location>
        <begin position="269"/>
        <end position="290"/>
    </location>
</feature>
<keyword evidence="2" id="KW-0732">Signal</keyword>
<dbReference type="PANTHER" id="PTHR11161:SF0">
    <property type="entry name" value="O-ACYLTRANSFERASE LIKE PROTEIN"/>
    <property type="match status" value="1"/>
</dbReference>
<feature type="transmembrane region" description="Helical" evidence="1">
    <location>
        <begin position="302"/>
        <end position="329"/>
    </location>
</feature>
<dbReference type="PANTHER" id="PTHR11161">
    <property type="entry name" value="O-ACYLTRANSFERASE"/>
    <property type="match status" value="1"/>
</dbReference>
<feature type="transmembrane region" description="Helical" evidence="1">
    <location>
        <begin position="583"/>
        <end position="606"/>
    </location>
</feature>
<feature type="transmembrane region" description="Helical" evidence="1">
    <location>
        <begin position="349"/>
        <end position="366"/>
    </location>
</feature>
<gene>
    <name evidence="4" type="ORF">HCN44_010439</name>
</gene>
<dbReference type="InterPro" id="IPR052728">
    <property type="entry name" value="O2_lipid_transport_reg"/>
</dbReference>
<protein>
    <recommendedName>
        <fullName evidence="3">Nose resistant-to-fluoxetine protein N-terminal domain-containing protein</fullName>
    </recommendedName>
</protein>
<dbReference type="EMBL" id="JACMRX010000004">
    <property type="protein sequence ID" value="KAF7991638.1"/>
    <property type="molecule type" value="Genomic_DNA"/>
</dbReference>
<evidence type="ECO:0000259" key="3">
    <source>
        <dbReference type="SMART" id="SM00703"/>
    </source>
</evidence>
<proteinExistence type="predicted"/>
<feature type="domain" description="Nose resistant-to-fluoxetine protein N-terminal" evidence="3">
    <location>
        <begin position="63"/>
        <end position="182"/>
    </location>
</feature>
<organism evidence="4 5">
    <name type="scientific">Aphidius gifuensis</name>
    <name type="common">Parasitoid wasp</name>
    <dbReference type="NCBI Taxonomy" id="684658"/>
    <lineage>
        <taxon>Eukaryota</taxon>
        <taxon>Metazoa</taxon>
        <taxon>Ecdysozoa</taxon>
        <taxon>Arthropoda</taxon>
        <taxon>Hexapoda</taxon>
        <taxon>Insecta</taxon>
        <taxon>Pterygota</taxon>
        <taxon>Neoptera</taxon>
        <taxon>Endopterygota</taxon>
        <taxon>Hymenoptera</taxon>
        <taxon>Apocrita</taxon>
        <taxon>Ichneumonoidea</taxon>
        <taxon>Braconidae</taxon>
        <taxon>Aphidiinae</taxon>
        <taxon>Aphidius</taxon>
    </lineage>
</organism>
<dbReference type="Pfam" id="PF01757">
    <property type="entry name" value="Acyl_transf_3"/>
    <property type="match status" value="1"/>
</dbReference>
<dbReference type="GO" id="GO:0016747">
    <property type="term" value="F:acyltransferase activity, transferring groups other than amino-acyl groups"/>
    <property type="evidence" value="ECO:0007669"/>
    <property type="project" value="InterPro"/>
</dbReference>
<feature type="chain" id="PRO_5032696409" description="Nose resistant-to-fluoxetine protein N-terminal domain-containing protein" evidence="2">
    <location>
        <begin position="20"/>
        <end position="695"/>
    </location>
</feature>
<accession>A0A835CRW0</accession>
<dbReference type="Proteomes" id="UP000639338">
    <property type="component" value="Unassembled WGS sequence"/>
</dbReference>
<evidence type="ECO:0000256" key="1">
    <source>
        <dbReference type="SAM" id="Phobius"/>
    </source>
</evidence>
<feature type="transmembrane region" description="Helical" evidence="1">
    <location>
        <begin position="551"/>
        <end position="571"/>
    </location>
</feature>
<evidence type="ECO:0000313" key="4">
    <source>
        <dbReference type="EMBL" id="KAF7991638.1"/>
    </source>
</evidence>
<evidence type="ECO:0000256" key="2">
    <source>
        <dbReference type="SAM" id="SignalP"/>
    </source>
</evidence>
<feature type="transmembrane region" description="Helical" evidence="1">
    <location>
        <begin position="515"/>
        <end position="539"/>
    </location>
</feature>
<reference evidence="4 5" key="1">
    <citation type="submission" date="2020-08" db="EMBL/GenBank/DDBJ databases">
        <title>Aphidius gifuensis genome sequencing and assembly.</title>
        <authorList>
            <person name="Du Z."/>
        </authorList>
    </citation>
    <scope>NUCLEOTIDE SEQUENCE [LARGE SCALE GENOMIC DNA]</scope>
    <source>
        <strain evidence="4">YNYX2018</strain>
        <tissue evidence="4">Adults</tissue>
    </source>
</reference>
<feature type="transmembrane region" description="Helical" evidence="1">
    <location>
        <begin position="441"/>
        <end position="460"/>
    </location>
</feature>
<evidence type="ECO:0000313" key="5">
    <source>
        <dbReference type="Proteomes" id="UP000639338"/>
    </source>
</evidence>
<keyword evidence="1" id="KW-1133">Transmembrane helix</keyword>
<feature type="transmembrane region" description="Helical" evidence="1">
    <location>
        <begin position="414"/>
        <end position="434"/>
    </location>
</feature>
<feature type="signal peptide" evidence="2">
    <location>
        <begin position="1"/>
        <end position="19"/>
    </location>
</feature>
<dbReference type="OrthoDB" id="207378at2759"/>
<feature type="transmembrane region" description="Helical" evidence="1">
    <location>
        <begin position="626"/>
        <end position="647"/>
    </location>
</feature>
<feature type="transmembrane region" description="Helical" evidence="1">
    <location>
        <begin position="195"/>
        <end position="219"/>
    </location>
</feature>
<dbReference type="SMART" id="SM00703">
    <property type="entry name" value="NRF"/>
    <property type="match status" value="1"/>
</dbReference>